<reference evidence="9" key="1">
    <citation type="submission" date="2006-05" db="EMBL/GenBank/DDBJ databases">
        <title>Annotation of the draft genome assembly of Desulfuromonas acetoxidans DSM 684.</title>
        <authorList>
            <consortium name="US DOE Joint Genome Institute (JGI-ORNL)"/>
            <person name="Larimer F."/>
            <person name="Land M."/>
            <person name="Hauser L."/>
        </authorList>
    </citation>
    <scope>NUCLEOTIDE SEQUENCE [LARGE SCALE GENOMIC DNA]</scope>
    <source>
        <strain evidence="9">DSM 684</strain>
    </source>
</reference>
<dbReference type="HAMAP" id="MF_00802">
    <property type="entry name" value="GlnE"/>
    <property type="match status" value="1"/>
</dbReference>
<dbReference type="OrthoDB" id="9759366at2"/>
<evidence type="ECO:0000313" key="10">
    <source>
        <dbReference type="Proteomes" id="UP000005695"/>
    </source>
</evidence>
<keyword evidence="3" id="KW-0547">Nucleotide-binding</keyword>
<proteinExistence type="inferred from homology"/>
<evidence type="ECO:0000259" key="8">
    <source>
        <dbReference type="Pfam" id="PF08335"/>
    </source>
</evidence>
<evidence type="ECO:0000256" key="4">
    <source>
        <dbReference type="ARBA" id="ARBA00022840"/>
    </source>
</evidence>
<keyword evidence="10" id="KW-1185">Reference proteome</keyword>
<dbReference type="GO" id="GO:0005524">
    <property type="term" value="F:ATP binding"/>
    <property type="evidence" value="ECO:0007669"/>
    <property type="project" value="UniProtKB-KW"/>
</dbReference>
<dbReference type="GO" id="GO:0008882">
    <property type="term" value="F:[glutamate-ammonia-ligase] adenylyltransferase activity"/>
    <property type="evidence" value="ECO:0007669"/>
    <property type="project" value="UniProtKB-EC"/>
</dbReference>
<keyword evidence="2 9" id="KW-0548">Nucleotidyltransferase</keyword>
<dbReference type="InterPro" id="IPR023057">
    <property type="entry name" value="GlnE"/>
</dbReference>
<dbReference type="InterPro" id="IPR013546">
    <property type="entry name" value="PII_UdlTrfase/GS_AdlTrfase"/>
</dbReference>
<dbReference type="Gene3D" id="1.20.120.1510">
    <property type="match status" value="1"/>
</dbReference>
<accession>Q1K2G6</accession>
<dbReference type="PANTHER" id="PTHR30621:SF0">
    <property type="entry name" value="BIFUNCTIONAL GLUTAMINE SYNTHETASE ADENYLYLTRANSFERASE_ADENYLYL-REMOVING ENZYME"/>
    <property type="match status" value="1"/>
</dbReference>
<keyword evidence="5" id="KW-0460">Magnesium</keyword>
<dbReference type="EMBL" id="AAEW02000004">
    <property type="protein sequence ID" value="EAT16473.1"/>
    <property type="molecule type" value="Genomic_DNA"/>
</dbReference>
<evidence type="ECO:0000313" key="9">
    <source>
        <dbReference type="EMBL" id="EAT16473.1"/>
    </source>
</evidence>
<dbReference type="InterPro" id="IPR043519">
    <property type="entry name" value="NT_sf"/>
</dbReference>
<organism evidence="9 10">
    <name type="scientific">Desulfuromonas acetoxidans (strain DSM 684 / 11070)</name>
    <dbReference type="NCBI Taxonomy" id="281689"/>
    <lineage>
        <taxon>Bacteria</taxon>
        <taxon>Pseudomonadati</taxon>
        <taxon>Thermodesulfobacteriota</taxon>
        <taxon>Desulfuromonadia</taxon>
        <taxon>Desulfuromonadales</taxon>
        <taxon>Desulfuromonadaceae</taxon>
        <taxon>Desulfuromonas</taxon>
    </lineage>
</organism>
<feature type="domain" description="PII-uridylyltransferase/Glutamine-synthetase adenylyltransferase" evidence="8">
    <location>
        <begin position="380"/>
        <end position="519"/>
    </location>
</feature>
<dbReference type="GO" id="GO:0005829">
    <property type="term" value="C:cytosol"/>
    <property type="evidence" value="ECO:0007669"/>
    <property type="project" value="TreeGrafter"/>
</dbReference>
<evidence type="ECO:0000256" key="5">
    <source>
        <dbReference type="ARBA" id="ARBA00022842"/>
    </source>
</evidence>
<dbReference type="CDD" id="cd05401">
    <property type="entry name" value="NT_GlnE_GlnD_like"/>
    <property type="match status" value="2"/>
</dbReference>
<dbReference type="FunFam" id="1.20.120.330:FF:000005">
    <property type="entry name" value="Bifunctional glutamine synthetase adenylyltransferase/adenylyl-removing enzyme"/>
    <property type="match status" value="1"/>
</dbReference>
<protein>
    <submittedName>
        <fullName evidence="9">Glutamate-ammonia-ligase adenylyltransferase</fullName>
        <ecNumber evidence="9">2.7.7.42</ecNumber>
    </submittedName>
</protein>
<keyword evidence="4" id="KW-0067">ATP-binding</keyword>
<dbReference type="SUPFAM" id="SSF81593">
    <property type="entry name" value="Nucleotidyltransferase substrate binding subunit/domain"/>
    <property type="match status" value="2"/>
</dbReference>
<dbReference type="Pfam" id="PF03710">
    <property type="entry name" value="GlnE"/>
    <property type="match status" value="2"/>
</dbReference>
<feature type="domain" description="Glutamate-ammonia ligase adenylyltransferase repeated" evidence="7">
    <location>
        <begin position="99"/>
        <end position="356"/>
    </location>
</feature>
<evidence type="ECO:0000256" key="3">
    <source>
        <dbReference type="ARBA" id="ARBA00022741"/>
    </source>
</evidence>
<evidence type="ECO:0000256" key="6">
    <source>
        <dbReference type="ARBA" id="ARBA00023268"/>
    </source>
</evidence>
<keyword evidence="1 9" id="KW-0808">Transferase</keyword>
<feature type="domain" description="Glutamate-ammonia ligase adenylyltransferase repeated" evidence="7">
    <location>
        <begin position="636"/>
        <end position="892"/>
    </location>
</feature>
<dbReference type="SUPFAM" id="SSF81301">
    <property type="entry name" value="Nucleotidyltransferase"/>
    <property type="match status" value="2"/>
</dbReference>
<reference evidence="9" key="2">
    <citation type="submission" date="2006-05" db="EMBL/GenBank/DDBJ databases">
        <title>Sequencing of the draft genome and assembly of Desulfuromonas acetoxidans DSM 684.</title>
        <authorList>
            <consortium name="US DOE Joint Genome Institute (JGI-PGF)"/>
            <person name="Copeland A."/>
            <person name="Lucas S."/>
            <person name="Lapidus A."/>
            <person name="Barry K."/>
            <person name="Detter J.C."/>
            <person name="Glavina del Rio T."/>
            <person name="Hammon N."/>
            <person name="Israni S."/>
            <person name="Dalin E."/>
            <person name="Tice H."/>
            <person name="Bruce D."/>
            <person name="Pitluck S."/>
            <person name="Richardson P."/>
        </authorList>
    </citation>
    <scope>NUCLEOTIDE SEQUENCE [LARGE SCALE GENOMIC DNA]</scope>
    <source>
        <strain evidence="9">DSM 684</strain>
    </source>
</reference>
<dbReference type="Gene3D" id="1.20.120.330">
    <property type="entry name" value="Nucleotidyltransferases domain 2"/>
    <property type="match status" value="2"/>
</dbReference>
<dbReference type="Pfam" id="PF08335">
    <property type="entry name" value="GlnD_UR_UTase"/>
    <property type="match status" value="2"/>
</dbReference>
<keyword evidence="6" id="KW-0511">Multifunctional enzyme</keyword>
<dbReference type="PANTHER" id="PTHR30621">
    <property type="entry name" value="GLUTAMINE SYNTHETASE ADENYLYLTRANSFERASE"/>
    <property type="match status" value="1"/>
</dbReference>
<comment type="caution">
    <text evidence="9">The sequence shown here is derived from an EMBL/GenBank/DDBJ whole genome shotgun (WGS) entry which is preliminary data.</text>
</comment>
<dbReference type="GO" id="GO:0016874">
    <property type="term" value="F:ligase activity"/>
    <property type="evidence" value="ECO:0007669"/>
    <property type="project" value="UniProtKB-KW"/>
</dbReference>
<dbReference type="InterPro" id="IPR005190">
    <property type="entry name" value="GlnE_rpt_dom"/>
</dbReference>
<gene>
    <name evidence="9" type="ORF">Dace_2568</name>
</gene>
<dbReference type="AlphaFoldDB" id="Q1K2G6"/>
<sequence>MDEQMERLTTLLQQTDEGTKEQLCACITAMGFAEPERSVTNLQLLFEVLDDAPLVARQAQVALTCGDPDLALNNLERCSNTVDPLQLAHCLSDEINNRQLMVMLGASPFLTGILCRDAEYFIDLFIRGEVDRKKDVDLMVAELGQRLDPETDFDALQRCLRRYKYREVLRISARDLSETANLEEVTAELSSLAAATLRIACNHCERLLQQELGAPLLDEPDEQGRELATFTVLGMGKFGGWELNFSSDIDLIYFYSATQGTTSGITNEKGETENQVTLHQYFVKLADMVTKAIGQVTEDGFVFRVDLDLRPEGRSGEMACSLLAAETYYESWGQNWERSAMMKARPVAGDLDLGERLLWALEPFIYRRYLDYGMIEDLKEMKQKIDCRQAQQRDCQNNLKLGRGGIREIEFFIQALQLIFAGKNPQVRQRSTLKAMVLLREAGHLSAEDAATLRQAYIFLRTVEHRIQVVQERQTHNLPTHDHDMLSLARRSGFDRQDAFEDRLQQHRDDVVRIYRELFYAGEDQAEDVIKPQVRALLDDSVDSDFTKDLLEEVGFQDVEQGFESLCRLREGKYGSPMTRRVRRYFQRILPVLIQEIVESPEPDMALNNLEEFLMRIRAHGTFYALMAENHAIVRLLISLFSTSKFLSRIFIQRPEILDSLVSSGYAVEFKSLEVLRDELTEQLEQSLDYEDRLDQLRRFRSEEFLRIALNDLRGDQLQGRTTMQLSCLAVVCLEAAVEMARNELIPRFGLPYCPLEHGWKEAEFAVLGMGKLGGMEINYHSDLDIIFIYSGQGKNRPAKGTDPDRFKEISNQEYFSKLAQRVISVLTLATREGRVYEIDTRLRPSGNQGPLVTSLTAYQNYHEESAQLWERQALTKAQVVVGPPRITEQIEAINDQVTWEKPLPQELKAEIYRLRSRMEREIAKEGESQFNIKTGRGGMVDVEFLVQYLQLVHGKDVPEIRVCNTLAALHAIGDKGLLLKEVADELEDGYRFLRRLENKLRLVHDQSFNQISKDKVSLRRLARRLGYTKETDLPERQFLRAYRKMTEQIRTHFDHYLKPEAGQ</sequence>
<dbReference type="Gene3D" id="3.30.460.10">
    <property type="entry name" value="Beta Polymerase, domain 2"/>
    <property type="match status" value="2"/>
</dbReference>
<feature type="domain" description="PII-uridylyltransferase/Glutamine-synthetase adenylyltransferase" evidence="8">
    <location>
        <begin position="911"/>
        <end position="1056"/>
    </location>
</feature>
<dbReference type="EC" id="2.7.7.42" evidence="9"/>
<dbReference type="RefSeq" id="WP_005998428.1">
    <property type="nucleotide sequence ID" value="NZ_AAEW02000004.1"/>
</dbReference>
<evidence type="ECO:0000256" key="1">
    <source>
        <dbReference type="ARBA" id="ARBA00022679"/>
    </source>
</evidence>
<name>Q1K2G6_DESA6</name>
<dbReference type="GO" id="GO:0000820">
    <property type="term" value="P:regulation of glutamine family amino acid metabolic process"/>
    <property type="evidence" value="ECO:0007669"/>
    <property type="project" value="TreeGrafter"/>
</dbReference>
<evidence type="ECO:0000259" key="7">
    <source>
        <dbReference type="Pfam" id="PF03710"/>
    </source>
</evidence>
<evidence type="ECO:0000256" key="2">
    <source>
        <dbReference type="ARBA" id="ARBA00022695"/>
    </source>
</evidence>
<dbReference type="NCBIfam" id="NF008292">
    <property type="entry name" value="PRK11072.1"/>
    <property type="match status" value="1"/>
</dbReference>
<dbReference type="Proteomes" id="UP000005695">
    <property type="component" value="Unassembled WGS sequence"/>
</dbReference>